<gene>
    <name evidence="2" type="ORF">F511_15215</name>
</gene>
<dbReference type="AlphaFoldDB" id="A0A2Z7CH86"/>
<keyword evidence="3" id="KW-1185">Reference proteome</keyword>
<feature type="region of interest" description="Disordered" evidence="1">
    <location>
        <begin position="160"/>
        <end position="256"/>
    </location>
</feature>
<sequence>MQDGCVGLPCLVVVLVEDCLRQPLPCFVVASLFSYKDARASGDSAHSFPLCAEWLATTVHRLGVDASGKGGRVGGILRLSVLVYICYTQTGTLYPPPGAPPAGSNPRPAEKPGKPENTYRKQYTSPRGTSGLNPSTESNTNSISKATDKYANAIQGIKATTKKGSQSIATTAHQQDLINGKTDSGHGRLTNQAGSRGTRELPARPLRTGIASPPAGSNPRPAEKPGKPENTYRKQYTSPRGTSGLNPSTESNTNSISKATDKYANAIQGIKATTKTGSQSIATTAHQQDLINGKTDSGHGELYLPQKARSEIQLMLTDYTREMSSHASPASSRRSKTISKRNVSARGVQCYHYYFNRSCIPLTIEEDKALSVIPRGSWDDVARRFTMVRWASPKL</sequence>
<evidence type="ECO:0000256" key="1">
    <source>
        <dbReference type="SAM" id="MobiDB-lite"/>
    </source>
</evidence>
<protein>
    <submittedName>
        <fullName evidence="2">Uncharacterized protein</fullName>
    </submittedName>
</protein>
<feature type="compositionally biased region" description="Polar residues" evidence="1">
    <location>
        <begin position="162"/>
        <end position="177"/>
    </location>
</feature>
<feature type="compositionally biased region" description="Basic and acidic residues" evidence="1">
    <location>
        <begin position="221"/>
        <end position="232"/>
    </location>
</feature>
<feature type="region of interest" description="Disordered" evidence="1">
    <location>
        <begin position="95"/>
        <end position="144"/>
    </location>
</feature>
<proteinExistence type="predicted"/>
<name>A0A2Z7CH86_9LAMI</name>
<dbReference type="Proteomes" id="UP000250235">
    <property type="component" value="Unassembled WGS sequence"/>
</dbReference>
<feature type="compositionally biased region" description="Polar residues" evidence="1">
    <location>
        <begin position="233"/>
        <end position="256"/>
    </location>
</feature>
<evidence type="ECO:0000313" key="3">
    <source>
        <dbReference type="Proteomes" id="UP000250235"/>
    </source>
</evidence>
<evidence type="ECO:0000313" key="2">
    <source>
        <dbReference type="EMBL" id="KZV44116.1"/>
    </source>
</evidence>
<organism evidence="2 3">
    <name type="scientific">Dorcoceras hygrometricum</name>
    <dbReference type="NCBI Taxonomy" id="472368"/>
    <lineage>
        <taxon>Eukaryota</taxon>
        <taxon>Viridiplantae</taxon>
        <taxon>Streptophyta</taxon>
        <taxon>Embryophyta</taxon>
        <taxon>Tracheophyta</taxon>
        <taxon>Spermatophyta</taxon>
        <taxon>Magnoliopsida</taxon>
        <taxon>eudicotyledons</taxon>
        <taxon>Gunneridae</taxon>
        <taxon>Pentapetalae</taxon>
        <taxon>asterids</taxon>
        <taxon>lamiids</taxon>
        <taxon>Lamiales</taxon>
        <taxon>Gesneriaceae</taxon>
        <taxon>Didymocarpoideae</taxon>
        <taxon>Trichosporeae</taxon>
        <taxon>Loxocarpinae</taxon>
        <taxon>Dorcoceras</taxon>
    </lineage>
</organism>
<reference evidence="2 3" key="1">
    <citation type="journal article" date="2015" name="Proc. Natl. Acad. Sci. U.S.A.">
        <title>The resurrection genome of Boea hygrometrica: A blueprint for survival of dehydration.</title>
        <authorList>
            <person name="Xiao L."/>
            <person name="Yang G."/>
            <person name="Zhang L."/>
            <person name="Yang X."/>
            <person name="Zhao S."/>
            <person name="Ji Z."/>
            <person name="Zhou Q."/>
            <person name="Hu M."/>
            <person name="Wang Y."/>
            <person name="Chen M."/>
            <person name="Xu Y."/>
            <person name="Jin H."/>
            <person name="Xiao X."/>
            <person name="Hu G."/>
            <person name="Bao F."/>
            <person name="Hu Y."/>
            <person name="Wan P."/>
            <person name="Li L."/>
            <person name="Deng X."/>
            <person name="Kuang T."/>
            <person name="Xiang C."/>
            <person name="Zhu J.K."/>
            <person name="Oliver M.J."/>
            <person name="He Y."/>
        </authorList>
    </citation>
    <scope>NUCLEOTIDE SEQUENCE [LARGE SCALE GENOMIC DNA]</scope>
    <source>
        <strain evidence="3">cv. XS01</strain>
    </source>
</reference>
<feature type="compositionally biased region" description="Polar residues" evidence="1">
    <location>
        <begin position="120"/>
        <end position="144"/>
    </location>
</feature>
<dbReference type="EMBL" id="KQ997538">
    <property type="protein sequence ID" value="KZV44116.1"/>
    <property type="molecule type" value="Genomic_DNA"/>
</dbReference>
<accession>A0A2Z7CH86</accession>
<feature type="compositionally biased region" description="Basic and acidic residues" evidence="1">
    <location>
        <begin position="108"/>
        <end position="119"/>
    </location>
</feature>